<name>A0ABS8JHV2_9GAMM</name>
<evidence type="ECO:0000313" key="2">
    <source>
        <dbReference type="EMBL" id="MCC8363152.1"/>
    </source>
</evidence>
<dbReference type="Proteomes" id="UP001165293">
    <property type="component" value="Unassembled WGS sequence"/>
</dbReference>
<keyword evidence="3" id="KW-1185">Reference proteome</keyword>
<feature type="signal peptide" evidence="1">
    <location>
        <begin position="1"/>
        <end position="27"/>
    </location>
</feature>
<accession>A0ABS8JHV2</accession>
<dbReference type="Gene3D" id="3.30.1150.10">
    <property type="match status" value="1"/>
</dbReference>
<evidence type="ECO:0000256" key="1">
    <source>
        <dbReference type="SAM" id="SignalP"/>
    </source>
</evidence>
<gene>
    <name evidence="2" type="ORF">LK996_08695</name>
</gene>
<keyword evidence="1" id="KW-0732">Signal</keyword>
<reference evidence="2" key="1">
    <citation type="submission" date="2021-10" db="EMBL/GenBank/DDBJ databases">
        <authorList>
            <person name="Lyu M."/>
            <person name="Wang X."/>
            <person name="Meng X."/>
            <person name="Xu K."/>
        </authorList>
    </citation>
    <scope>NUCLEOTIDE SEQUENCE</scope>
    <source>
        <strain evidence="2">A6</strain>
    </source>
</reference>
<dbReference type="RefSeq" id="WP_230526700.1">
    <property type="nucleotide sequence ID" value="NZ_JAJGAK010000001.1"/>
</dbReference>
<dbReference type="SUPFAM" id="SSF74653">
    <property type="entry name" value="TolA/TonB C-terminal domain"/>
    <property type="match status" value="1"/>
</dbReference>
<organism evidence="2 3">
    <name type="scientific">Noviluteimonas lactosilytica</name>
    <dbReference type="NCBI Taxonomy" id="2888523"/>
    <lineage>
        <taxon>Bacteria</taxon>
        <taxon>Pseudomonadati</taxon>
        <taxon>Pseudomonadota</taxon>
        <taxon>Gammaproteobacteria</taxon>
        <taxon>Lysobacterales</taxon>
        <taxon>Lysobacteraceae</taxon>
        <taxon>Noviluteimonas</taxon>
    </lineage>
</organism>
<protein>
    <submittedName>
        <fullName evidence="2">Energy transducer TonB</fullName>
    </submittedName>
</protein>
<comment type="caution">
    <text evidence="2">The sequence shown here is derived from an EMBL/GenBank/DDBJ whole genome shotgun (WGS) entry which is preliminary data.</text>
</comment>
<proteinExistence type="predicted"/>
<evidence type="ECO:0000313" key="3">
    <source>
        <dbReference type="Proteomes" id="UP001165293"/>
    </source>
</evidence>
<dbReference type="EMBL" id="JAJGAK010000001">
    <property type="protein sequence ID" value="MCC8363152.1"/>
    <property type="molecule type" value="Genomic_DNA"/>
</dbReference>
<feature type="chain" id="PRO_5045090394" evidence="1">
    <location>
        <begin position="28"/>
        <end position="268"/>
    </location>
</feature>
<sequence>MRRFDRISRVMGGLCALAVLAAGLAFAQAPDRKTVQVMGDLYLAADGTVDRATVDEQTPAQLKPIVEAAVKHWRFEPVLRDGVPTPVRTAMTLDLEGVPVEGGYKLRVTRLAFAQARARNARIVLPQLNTRMDVLVALRLDAEGNVADALVVSIANTRGKQIDPVRRNMIGDEIRKAVRKSKFRPAELAYGEEADDTYFLPIHYRIAGSGGAADDADDHLFREMKRIPWLPADDQPKMPDVATLASGSAFAMRDEPVTLQSDVVGKML</sequence>